<dbReference type="Proteomes" id="UP000092024">
    <property type="component" value="Unassembled WGS sequence"/>
</dbReference>
<protein>
    <submittedName>
        <fullName evidence="2">CoA-binding protein</fullName>
    </submittedName>
</protein>
<dbReference type="SUPFAM" id="SSF51735">
    <property type="entry name" value="NAD(P)-binding Rossmann-fold domains"/>
    <property type="match status" value="1"/>
</dbReference>
<dbReference type="RefSeq" id="WP_068684074.1">
    <property type="nucleotide sequence ID" value="NZ_LYPA01000064.1"/>
</dbReference>
<organism evidence="2 3">
    <name type="scientific">Paenibacillus oryzae</name>
    <dbReference type="NCBI Taxonomy" id="1844972"/>
    <lineage>
        <taxon>Bacteria</taxon>
        <taxon>Bacillati</taxon>
        <taxon>Bacillota</taxon>
        <taxon>Bacilli</taxon>
        <taxon>Bacillales</taxon>
        <taxon>Paenibacillaceae</taxon>
        <taxon>Paenibacillus</taxon>
    </lineage>
</organism>
<feature type="domain" description="CoA-binding" evidence="1">
    <location>
        <begin position="14"/>
        <end position="107"/>
    </location>
</feature>
<evidence type="ECO:0000313" key="3">
    <source>
        <dbReference type="Proteomes" id="UP000092024"/>
    </source>
</evidence>
<evidence type="ECO:0000313" key="2">
    <source>
        <dbReference type="EMBL" id="OBR64913.1"/>
    </source>
</evidence>
<dbReference type="InterPro" id="IPR036291">
    <property type="entry name" value="NAD(P)-bd_dom_sf"/>
</dbReference>
<name>A0A1A5YH82_9BACL</name>
<dbReference type="PANTHER" id="PTHR33303:SF2">
    <property type="entry name" value="COA-BINDING DOMAIN-CONTAINING PROTEIN"/>
    <property type="match status" value="1"/>
</dbReference>
<dbReference type="OrthoDB" id="9804695at2"/>
<dbReference type="Gene3D" id="3.40.50.720">
    <property type="entry name" value="NAD(P)-binding Rossmann-like Domain"/>
    <property type="match status" value="1"/>
</dbReference>
<reference evidence="2 3" key="1">
    <citation type="submission" date="2016-05" db="EMBL/GenBank/DDBJ databases">
        <title>Paenibacillus oryzae. sp. nov., isolated from the rice root.</title>
        <authorList>
            <person name="Zhang J."/>
            <person name="Zhang X."/>
        </authorList>
    </citation>
    <scope>NUCLEOTIDE SEQUENCE [LARGE SCALE GENOMIC DNA]</scope>
    <source>
        <strain evidence="2 3">1DrF-4</strain>
    </source>
</reference>
<proteinExistence type="predicted"/>
<dbReference type="AlphaFoldDB" id="A0A1A5YH82"/>
<sequence length="144" mass="15647">MTFQNPSREEIRDILNESQTIAVVGLSDNPERVSYMVSEAMMKKGYTIIPVNPNAEAILGQKSYKSLGDVPVPVDIVNVFRRSEHTPPVAEEAVAIGAKTLWLQLGVLNEDAAAIAGKGGLRVIMDRCIKVEDSILLPNGKSKT</sequence>
<dbReference type="SMART" id="SM00881">
    <property type="entry name" value="CoA_binding"/>
    <property type="match status" value="1"/>
</dbReference>
<keyword evidence="3" id="KW-1185">Reference proteome</keyword>
<dbReference type="EMBL" id="LYPA01000064">
    <property type="protein sequence ID" value="OBR64913.1"/>
    <property type="molecule type" value="Genomic_DNA"/>
</dbReference>
<dbReference type="InterPro" id="IPR003781">
    <property type="entry name" value="CoA-bd"/>
</dbReference>
<accession>A0A1A5YH82</accession>
<comment type="caution">
    <text evidence="2">The sequence shown here is derived from an EMBL/GenBank/DDBJ whole genome shotgun (WGS) entry which is preliminary data.</text>
</comment>
<evidence type="ECO:0000259" key="1">
    <source>
        <dbReference type="SMART" id="SM00881"/>
    </source>
</evidence>
<dbReference type="PANTHER" id="PTHR33303">
    <property type="entry name" value="CYTOPLASMIC PROTEIN-RELATED"/>
    <property type="match status" value="1"/>
</dbReference>
<gene>
    <name evidence="2" type="ORF">A7K91_04860</name>
</gene>
<dbReference type="STRING" id="1844972.A7K91_04860"/>
<dbReference type="Pfam" id="PF13380">
    <property type="entry name" value="CoA_binding_2"/>
    <property type="match status" value="1"/>
</dbReference>